<evidence type="ECO:0000313" key="3">
    <source>
        <dbReference type="Proteomes" id="UP000801864"/>
    </source>
</evidence>
<evidence type="ECO:0000256" key="1">
    <source>
        <dbReference type="SAM" id="MobiDB-lite"/>
    </source>
</evidence>
<name>A0A9P4XPX2_9HYPO</name>
<dbReference type="Proteomes" id="UP000801864">
    <property type="component" value="Unassembled WGS sequence"/>
</dbReference>
<dbReference type="AlphaFoldDB" id="A0A9P4XPX2"/>
<gene>
    <name evidence="2" type="ORF">CFAM422_001284</name>
</gene>
<accession>A0A9P4XPX2</accession>
<proteinExistence type="predicted"/>
<organism evidence="2 3">
    <name type="scientific">Trichoderma lentiforme</name>
    <dbReference type="NCBI Taxonomy" id="1567552"/>
    <lineage>
        <taxon>Eukaryota</taxon>
        <taxon>Fungi</taxon>
        <taxon>Dikarya</taxon>
        <taxon>Ascomycota</taxon>
        <taxon>Pezizomycotina</taxon>
        <taxon>Sordariomycetes</taxon>
        <taxon>Hypocreomycetidae</taxon>
        <taxon>Hypocreales</taxon>
        <taxon>Hypocreaceae</taxon>
        <taxon>Trichoderma</taxon>
    </lineage>
</organism>
<comment type="caution">
    <text evidence="2">The sequence shown here is derived from an EMBL/GenBank/DDBJ whole genome shotgun (WGS) entry which is preliminary data.</text>
</comment>
<reference evidence="2 3" key="1">
    <citation type="submission" date="2018-06" db="EMBL/GenBank/DDBJ databases">
        <title>Genome analysis of cellulolytic fungus Trichoderma lentiforme CFAM-422.</title>
        <authorList>
            <person name="Steindorff A.S."/>
            <person name="Formighieri E.F."/>
            <person name="Midorikawa G.E.O."/>
            <person name="Tamietti M.S."/>
            <person name="Ramos E.Z."/>
            <person name="Silva A.S."/>
            <person name="Bon E.P.S."/>
            <person name="Mendes T.D."/>
            <person name="Damaso M.C.T."/>
            <person name="Favaro L.C.L."/>
        </authorList>
    </citation>
    <scope>NUCLEOTIDE SEQUENCE [LARGE SCALE GENOMIC DNA]</scope>
    <source>
        <strain evidence="2 3">CFAM-422</strain>
    </source>
</reference>
<evidence type="ECO:0000313" key="2">
    <source>
        <dbReference type="EMBL" id="KAF3076117.1"/>
    </source>
</evidence>
<sequence>MTCPSAASSLLRTYQNQQREGSCIYRANNVKWIGQVDFDLSSRAERGRMLSCGRAVHNSTEEDLDLGKLTPPVWIGSVPNGQEVPSEILSVKTAERKSTAPGGAEQTKSGEACGTAFSVDDDY</sequence>
<protein>
    <submittedName>
        <fullName evidence="2">Uncharacterized protein</fullName>
    </submittedName>
</protein>
<dbReference type="EMBL" id="QLNT01000002">
    <property type="protein sequence ID" value="KAF3076117.1"/>
    <property type="molecule type" value="Genomic_DNA"/>
</dbReference>
<keyword evidence="3" id="KW-1185">Reference proteome</keyword>
<feature type="region of interest" description="Disordered" evidence="1">
    <location>
        <begin position="94"/>
        <end position="123"/>
    </location>
</feature>